<proteinExistence type="inferred from homology"/>
<keyword evidence="4 7" id="KW-0812">Transmembrane</keyword>
<evidence type="ECO:0000313" key="9">
    <source>
        <dbReference type="EMBL" id="MFC4820989.1"/>
    </source>
</evidence>
<feature type="transmembrane region" description="Helical" evidence="7">
    <location>
        <begin position="111"/>
        <end position="141"/>
    </location>
</feature>
<comment type="similarity">
    <text evidence="2 7">Belongs to the MgtC/SapB family.</text>
</comment>
<dbReference type="InterPro" id="IPR049177">
    <property type="entry name" value="MgtC_SapB_SrpB_YhiD_N"/>
</dbReference>
<dbReference type="PANTHER" id="PTHR33778:SF1">
    <property type="entry name" value="MAGNESIUM TRANSPORTER YHID-RELATED"/>
    <property type="match status" value="1"/>
</dbReference>
<dbReference type="InterPro" id="IPR003416">
    <property type="entry name" value="MgtC/SapB/SrpB/YhiD_fam"/>
</dbReference>
<evidence type="ECO:0000256" key="2">
    <source>
        <dbReference type="ARBA" id="ARBA00009298"/>
    </source>
</evidence>
<keyword evidence="3" id="KW-1003">Cell membrane</keyword>
<comment type="caution">
    <text evidence="9">The sequence shown here is derived from an EMBL/GenBank/DDBJ whole genome shotgun (WGS) entry which is preliminary data.</text>
</comment>
<dbReference type="PANTHER" id="PTHR33778">
    <property type="entry name" value="PROTEIN MGTC"/>
    <property type="match status" value="1"/>
</dbReference>
<dbReference type="EMBL" id="JBHSHD010000008">
    <property type="protein sequence ID" value="MFC4820989.1"/>
    <property type="molecule type" value="Genomic_DNA"/>
</dbReference>
<evidence type="ECO:0000256" key="6">
    <source>
        <dbReference type="ARBA" id="ARBA00023136"/>
    </source>
</evidence>
<evidence type="ECO:0000256" key="3">
    <source>
        <dbReference type="ARBA" id="ARBA00022475"/>
    </source>
</evidence>
<accession>A0ABV9QX33</accession>
<keyword evidence="6 7" id="KW-0472">Membrane</keyword>
<keyword evidence="5 7" id="KW-1133">Transmembrane helix</keyword>
<feature type="transmembrane region" description="Helical" evidence="7">
    <location>
        <begin position="50"/>
        <end position="72"/>
    </location>
</feature>
<comment type="subcellular location">
    <subcellularLocation>
        <location evidence="7">Cell inner membrane</location>
        <topology evidence="7">Multi-pass membrane protein</topology>
    </subcellularLocation>
    <subcellularLocation>
        <location evidence="1">Cell membrane</location>
        <topology evidence="1">Multi-pass membrane protein</topology>
    </subcellularLocation>
</comment>
<evidence type="ECO:0000313" key="10">
    <source>
        <dbReference type="Proteomes" id="UP001595886"/>
    </source>
</evidence>
<evidence type="ECO:0000256" key="7">
    <source>
        <dbReference type="RuleBase" id="RU365041"/>
    </source>
</evidence>
<keyword evidence="10" id="KW-1185">Reference proteome</keyword>
<feature type="domain" description="MgtC/SapB/SrpB/YhiD N-terminal" evidence="8">
    <location>
        <begin position="26"/>
        <end position="143"/>
    </location>
</feature>
<gene>
    <name evidence="9" type="ORF">ACFO6Q_11680</name>
</gene>
<dbReference type="RefSeq" id="WP_380021188.1">
    <property type="nucleotide sequence ID" value="NZ_JBHSHD010000008.1"/>
</dbReference>
<keyword evidence="7" id="KW-0997">Cell inner membrane</keyword>
<feature type="transmembrane region" description="Helical" evidence="7">
    <location>
        <begin position="21"/>
        <end position="38"/>
    </location>
</feature>
<evidence type="ECO:0000256" key="5">
    <source>
        <dbReference type="ARBA" id="ARBA00022989"/>
    </source>
</evidence>
<dbReference type="Proteomes" id="UP001595886">
    <property type="component" value="Unassembled WGS sequence"/>
</dbReference>
<evidence type="ECO:0000256" key="1">
    <source>
        <dbReference type="ARBA" id="ARBA00004651"/>
    </source>
</evidence>
<evidence type="ECO:0000259" key="8">
    <source>
        <dbReference type="Pfam" id="PF02308"/>
    </source>
</evidence>
<name>A0ABV9QX33_9GAMM</name>
<feature type="transmembrane region" description="Helical" evidence="7">
    <location>
        <begin position="78"/>
        <end position="99"/>
    </location>
</feature>
<organism evidence="9 10">
    <name type="scientific">Dokdonella ginsengisoli</name>
    <dbReference type="NCBI Taxonomy" id="363846"/>
    <lineage>
        <taxon>Bacteria</taxon>
        <taxon>Pseudomonadati</taxon>
        <taxon>Pseudomonadota</taxon>
        <taxon>Gammaproteobacteria</taxon>
        <taxon>Lysobacterales</taxon>
        <taxon>Rhodanobacteraceae</taxon>
        <taxon>Dokdonella</taxon>
    </lineage>
</organism>
<dbReference type="Pfam" id="PF02308">
    <property type="entry name" value="MgtC"/>
    <property type="match status" value="1"/>
</dbReference>
<reference evidence="10" key="1">
    <citation type="journal article" date="2019" name="Int. J. Syst. Evol. Microbiol.">
        <title>The Global Catalogue of Microorganisms (GCM) 10K type strain sequencing project: providing services to taxonomists for standard genome sequencing and annotation.</title>
        <authorList>
            <consortium name="The Broad Institute Genomics Platform"/>
            <consortium name="The Broad Institute Genome Sequencing Center for Infectious Disease"/>
            <person name="Wu L."/>
            <person name="Ma J."/>
        </authorList>
    </citation>
    <scope>NUCLEOTIDE SEQUENCE [LARGE SCALE GENOMIC DNA]</scope>
    <source>
        <strain evidence="10">CCUG 30340</strain>
    </source>
</reference>
<protein>
    <recommendedName>
        <fullName evidence="7">Protein MgtC</fullName>
    </recommendedName>
</protein>
<sequence>MNLILEELAAGLPDMRHIGQAVIRIVAAIALGALIGWEREKAGKPAGLRTHILVCLGTTVFVVACIGANFSVEGLSRVIQGIVTGLGFIGAGSILKLSAERDVRGLTTAAGIWMTAAIGVAIGLGCLGIALLATTATFILLRLGVLGDGDSGPAPRDRADG</sequence>
<evidence type="ECO:0000256" key="4">
    <source>
        <dbReference type="ARBA" id="ARBA00022692"/>
    </source>
</evidence>
<dbReference type="PRINTS" id="PR01837">
    <property type="entry name" value="MGTCSAPBPROT"/>
</dbReference>